<protein>
    <submittedName>
        <fullName evidence="1">DUF3788 domain-containing protein</fullName>
    </submittedName>
</protein>
<sequence>MYERMLNKQISPSFTDMISYCGDVGGLWMTVDEYLKDKYEIKGCIRFPYGNKYGWSMKYSCKNSLICDIFAEKSAFMVLVRVPNDAIQSVYRELSDYAKNVWDNKYPCGNGGWLNYRITDKDQLQDIIKILDIKVSIFRK</sequence>
<evidence type="ECO:0000313" key="2">
    <source>
        <dbReference type="Proteomes" id="UP001651880"/>
    </source>
</evidence>
<dbReference type="InterPro" id="IPR024265">
    <property type="entry name" value="DUF3788"/>
</dbReference>
<dbReference type="Proteomes" id="UP001651880">
    <property type="component" value="Unassembled WGS sequence"/>
</dbReference>
<organism evidence="1 2">
    <name type="scientific">Lutispora saccharofermentans</name>
    <dbReference type="NCBI Taxonomy" id="3024236"/>
    <lineage>
        <taxon>Bacteria</taxon>
        <taxon>Bacillati</taxon>
        <taxon>Bacillota</taxon>
        <taxon>Clostridia</taxon>
        <taxon>Lutisporales</taxon>
        <taxon>Lutisporaceae</taxon>
        <taxon>Lutispora</taxon>
    </lineage>
</organism>
<name>A0ABT1NFM0_9FIRM</name>
<gene>
    <name evidence="1" type="ORF">LJD61_10960</name>
</gene>
<proteinExistence type="predicted"/>
<accession>A0ABT1NFM0</accession>
<dbReference type="Pfam" id="PF12663">
    <property type="entry name" value="DUF3788"/>
    <property type="match status" value="1"/>
</dbReference>
<dbReference type="EMBL" id="JAJEKE010000008">
    <property type="protein sequence ID" value="MCQ1530063.1"/>
    <property type="molecule type" value="Genomic_DNA"/>
</dbReference>
<comment type="caution">
    <text evidence="1">The sequence shown here is derived from an EMBL/GenBank/DDBJ whole genome shotgun (WGS) entry which is preliminary data.</text>
</comment>
<evidence type="ECO:0000313" key="1">
    <source>
        <dbReference type="EMBL" id="MCQ1530063.1"/>
    </source>
</evidence>
<dbReference type="RefSeq" id="WP_255227580.1">
    <property type="nucleotide sequence ID" value="NZ_JAJEKE010000008.1"/>
</dbReference>
<reference evidence="1 2" key="1">
    <citation type="submission" date="2021-10" db="EMBL/GenBank/DDBJ databases">
        <title>Lutispora strain m25 sp. nov., a thermophilic, non-spore-forming bacterium isolated from a lab-scale methanogenic bioreactor digesting anaerobic sludge.</title>
        <authorList>
            <person name="El Houari A."/>
            <person name="Mcdonald J."/>
        </authorList>
    </citation>
    <scope>NUCLEOTIDE SEQUENCE [LARGE SCALE GENOMIC DNA]</scope>
    <source>
        <strain evidence="2">m25</strain>
    </source>
</reference>
<keyword evidence="2" id="KW-1185">Reference proteome</keyword>